<evidence type="ECO:0008006" key="5">
    <source>
        <dbReference type="Google" id="ProtNLM"/>
    </source>
</evidence>
<dbReference type="Proteomes" id="UP000182658">
    <property type="component" value="Unassembled WGS sequence"/>
</dbReference>
<feature type="chain" id="PRO_5012566189" description="Phospholipase A2" evidence="2">
    <location>
        <begin position="21"/>
        <end position="746"/>
    </location>
</feature>
<dbReference type="InterPro" id="IPR036444">
    <property type="entry name" value="PLipase_A2_dom_sf"/>
</dbReference>
<feature type="region of interest" description="Disordered" evidence="1">
    <location>
        <begin position="78"/>
        <end position="109"/>
    </location>
</feature>
<sequence length="746" mass="79522">MKFFLLTAVLARGALVAAAAARCGGDNCGRAVRATQYGPATSAARLFACNTYLQVTVTPEASTVYITMTDSTTITLGASQATDSPQSSSAVQKRQEHPAVERRQAPGTTKKIPAYASPCSSAAAYSSACSCFGAVASTVTEDPDTVTSVVTVTSTRTVQDSPPRTPVSGSVTETPPSDFTATYTWEEATLPTFDTMTQPIPMPTAAHVEPKCMIETADLTNTEFYLIDQTVGYLFNRGDRPGPPVAPTTEEEARILSDPANFHPPVYRFEKPSGSPAGLYDLVLVDSTANKKLYIAMRGTAGEVIFTDASTNGAVKGRLLTTMFGVTCKGYLIAKQGDIIYNWKALDDSTGTKLTTAASAQQANDTIVLLPKAVMDAKLERRSYATQDPPPRCLSNETIHYPVEVIAQLKRGARGNNPNGCGPNNGMDWVPDWSFGRCCDAHDNCYDDCGQAYGQCNLNFYNCMHGKCGELTDIWNFWLRPACEGMAAFYYSVVQLGGQDAFNQANKERCECVCPNTSQGLSQSLCQTTKPDANCLVTGGDDNENCGGCGWECPSRTHCSRGNCACDGDTCGNLCLNLLTHPRNCGSCGNVCKSGYCWQGACYDPPAVPDVCYPVDGITNGDFSQSTAGWSVGYPAFGSIMAYAMPGSSGATILFTLTAGTASFSQDVKMCEGTDYELDFSATRQAASHSCSYTITLAGLSVASRSFTNAALTKLAYGPFRVPTLQEGAAQTYKNGVYLYAPLILS</sequence>
<feature type="compositionally biased region" description="Basic and acidic residues" evidence="1">
    <location>
        <begin position="93"/>
        <end position="104"/>
    </location>
</feature>
<dbReference type="GO" id="GO:0016042">
    <property type="term" value="P:lipid catabolic process"/>
    <property type="evidence" value="ECO:0007669"/>
    <property type="project" value="InterPro"/>
</dbReference>
<keyword evidence="4" id="KW-1185">Reference proteome</keyword>
<dbReference type="GO" id="GO:0005509">
    <property type="term" value="F:calcium ion binding"/>
    <property type="evidence" value="ECO:0007669"/>
    <property type="project" value="InterPro"/>
</dbReference>
<accession>A0A1J7IWW1</accession>
<keyword evidence="2" id="KW-0732">Signal</keyword>
<evidence type="ECO:0000313" key="4">
    <source>
        <dbReference type="Proteomes" id="UP000182658"/>
    </source>
</evidence>
<feature type="region of interest" description="Disordered" evidence="1">
    <location>
        <begin position="157"/>
        <end position="178"/>
    </location>
</feature>
<proteinExistence type="predicted"/>
<name>A0A1J7IWW1_9PEZI</name>
<dbReference type="OrthoDB" id="439917at2759"/>
<evidence type="ECO:0000256" key="1">
    <source>
        <dbReference type="SAM" id="MobiDB-lite"/>
    </source>
</evidence>
<dbReference type="Pfam" id="PF06951">
    <property type="entry name" value="PLA2G12"/>
    <property type="match status" value="1"/>
</dbReference>
<feature type="signal peptide" evidence="2">
    <location>
        <begin position="1"/>
        <end position="20"/>
    </location>
</feature>
<organism evidence="3 4">
    <name type="scientific">Coniochaeta ligniaria NRRL 30616</name>
    <dbReference type="NCBI Taxonomy" id="1408157"/>
    <lineage>
        <taxon>Eukaryota</taxon>
        <taxon>Fungi</taxon>
        <taxon>Dikarya</taxon>
        <taxon>Ascomycota</taxon>
        <taxon>Pezizomycotina</taxon>
        <taxon>Sordariomycetes</taxon>
        <taxon>Sordariomycetidae</taxon>
        <taxon>Coniochaetales</taxon>
        <taxon>Coniochaetaceae</taxon>
        <taxon>Coniochaeta</taxon>
    </lineage>
</organism>
<evidence type="ECO:0000256" key="2">
    <source>
        <dbReference type="SAM" id="SignalP"/>
    </source>
</evidence>
<evidence type="ECO:0000313" key="3">
    <source>
        <dbReference type="EMBL" id="OIW25577.1"/>
    </source>
</evidence>
<feature type="compositionally biased region" description="Polar residues" evidence="1">
    <location>
        <begin position="167"/>
        <end position="178"/>
    </location>
</feature>
<feature type="compositionally biased region" description="Polar residues" evidence="1">
    <location>
        <begin position="78"/>
        <end position="92"/>
    </location>
</feature>
<dbReference type="InterPro" id="IPR010711">
    <property type="entry name" value="PLA2G12"/>
</dbReference>
<gene>
    <name evidence="3" type="ORF">CONLIGDRAFT_684123</name>
</gene>
<dbReference type="GO" id="GO:0004623">
    <property type="term" value="F:phospholipase A2 activity"/>
    <property type="evidence" value="ECO:0007669"/>
    <property type="project" value="InterPro"/>
</dbReference>
<dbReference type="GO" id="GO:0005576">
    <property type="term" value="C:extracellular region"/>
    <property type="evidence" value="ECO:0007669"/>
    <property type="project" value="InterPro"/>
</dbReference>
<dbReference type="GO" id="GO:0050482">
    <property type="term" value="P:arachidonate secretion"/>
    <property type="evidence" value="ECO:0007669"/>
    <property type="project" value="InterPro"/>
</dbReference>
<dbReference type="STRING" id="1408157.A0A1J7IWW1"/>
<dbReference type="GO" id="GO:0006644">
    <property type="term" value="P:phospholipid metabolic process"/>
    <property type="evidence" value="ECO:0007669"/>
    <property type="project" value="InterPro"/>
</dbReference>
<dbReference type="InParanoid" id="A0A1J7IWW1"/>
<dbReference type="EMBL" id="KV875101">
    <property type="protein sequence ID" value="OIW25577.1"/>
    <property type="molecule type" value="Genomic_DNA"/>
</dbReference>
<dbReference type="SUPFAM" id="SSF48619">
    <property type="entry name" value="Phospholipase A2, PLA2"/>
    <property type="match status" value="1"/>
</dbReference>
<dbReference type="Gene3D" id="1.20.90.10">
    <property type="entry name" value="Phospholipase A2 domain"/>
    <property type="match status" value="1"/>
</dbReference>
<dbReference type="AlphaFoldDB" id="A0A1J7IWW1"/>
<reference evidence="3 4" key="1">
    <citation type="submission" date="2016-10" db="EMBL/GenBank/DDBJ databases">
        <title>Draft genome sequence of Coniochaeta ligniaria NRRL30616, a lignocellulolytic fungus for bioabatement of inhibitors in plant biomass hydrolysates.</title>
        <authorList>
            <consortium name="DOE Joint Genome Institute"/>
            <person name="Jimenez D.J."/>
            <person name="Hector R.E."/>
            <person name="Riley R."/>
            <person name="Sun H."/>
            <person name="Grigoriev I.V."/>
            <person name="Van Elsas J.D."/>
            <person name="Nichols N.N."/>
        </authorList>
    </citation>
    <scope>NUCLEOTIDE SEQUENCE [LARGE SCALE GENOMIC DNA]</scope>
    <source>
        <strain evidence="3 4">NRRL 30616</strain>
    </source>
</reference>
<protein>
    <recommendedName>
        <fullName evidence="5">Phospholipase A2</fullName>
    </recommendedName>
</protein>